<comment type="similarity">
    <text evidence="2">Belongs to the histidine acid phosphatase family.</text>
</comment>
<dbReference type="Pfam" id="PF00328">
    <property type="entry name" value="His_Phos_2"/>
    <property type="match status" value="1"/>
</dbReference>
<dbReference type="AlphaFoldDB" id="A0AAV2PKY1"/>
<reference evidence="10 11" key="1">
    <citation type="submission" date="2024-05" db="EMBL/GenBank/DDBJ databases">
        <authorList>
            <person name="Wallberg A."/>
        </authorList>
    </citation>
    <scope>NUCLEOTIDE SEQUENCE [LARGE SCALE GENOMIC DNA]</scope>
</reference>
<keyword evidence="8" id="KW-1133">Transmembrane helix</keyword>
<evidence type="ECO:0000256" key="4">
    <source>
        <dbReference type="ARBA" id="ARBA00022729"/>
    </source>
</evidence>
<dbReference type="Proteomes" id="UP001497623">
    <property type="component" value="Unassembled WGS sequence"/>
</dbReference>
<evidence type="ECO:0000256" key="5">
    <source>
        <dbReference type="ARBA" id="ARBA00022801"/>
    </source>
</evidence>
<evidence type="ECO:0000313" key="11">
    <source>
        <dbReference type="Proteomes" id="UP001497623"/>
    </source>
</evidence>
<keyword evidence="11" id="KW-1185">Reference proteome</keyword>
<keyword evidence="7" id="KW-0325">Glycoprotein</keyword>
<evidence type="ECO:0000256" key="3">
    <source>
        <dbReference type="ARBA" id="ARBA00012646"/>
    </source>
</evidence>
<proteinExistence type="inferred from homology"/>
<feature type="chain" id="PRO_5043618107" description="acid phosphatase" evidence="9">
    <location>
        <begin position="28"/>
        <end position="444"/>
    </location>
</feature>
<dbReference type="Gene3D" id="3.40.50.1240">
    <property type="entry name" value="Phosphoglycerate mutase-like"/>
    <property type="match status" value="1"/>
</dbReference>
<protein>
    <recommendedName>
        <fullName evidence="3">acid phosphatase</fullName>
        <ecNumber evidence="3">3.1.3.2</ecNumber>
    </recommendedName>
</protein>
<comment type="catalytic activity">
    <reaction evidence="1">
        <text>a phosphate monoester + H2O = an alcohol + phosphate</text>
        <dbReference type="Rhea" id="RHEA:15017"/>
        <dbReference type="ChEBI" id="CHEBI:15377"/>
        <dbReference type="ChEBI" id="CHEBI:30879"/>
        <dbReference type="ChEBI" id="CHEBI:43474"/>
        <dbReference type="ChEBI" id="CHEBI:67140"/>
        <dbReference type="EC" id="3.1.3.2"/>
    </reaction>
</comment>
<dbReference type="EMBL" id="CAXKWB010000257">
    <property type="protein sequence ID" value="CAL4060095.1"/>
    <property type="molecule type" value="Genomic_DNA"/>
</dbReference>
<dbReference type="GO" id="GO:0003993">
    <property type="term" value="F:acid phosphatase activity"/>
    <property type="evidence" value="ECO:0007669"/>
    <property type="project" value="UniProtKB-EC"/>
</dbReference>
<gene>
    <name evidence="10" type="ORF">MNOR_LOCUS1023</name>
</gene>
<dbReference type="SUPFAM" id="SSF53254">
    <property type="entry name" value="Phosphoglycerate mutase-like"/>
    <property type="match status" value="1"/>
</dbReference>
<keyword evidence="5" id="KW-0378">Hydrolase</keyword>
<evidence type="ECO:0000313" key="10">
    <source>
        <dbReference type="EMBL" id="CAL4060095.1"/>
    </source>
</evidence>
<dbReference type="InterPro" id="IPR000560">
    <property type="entry name" value="His_Pase_clade-2"/>
</dbReference>
<keyword evidence="4 9" id="KW-0732">Signal</keyword>
<feature type="transmembrane region" description="Helical" evidence="8">
    <location>
        <begin position="403"/>
        <end position="425"/>
    </location>
</feature>
<keyword evidence="8" id="KW-0812">Transmembrane</keyword>
<dbReference type="CDD" id="cd07061">
    <property type="entry name" value="HP_HAP_like"/>
    <property type="match status" value="1"/>
</dbReference>
<evidence type="ECO:0000256" key="7">
    <source>
        <dbReference type="ARBA" id="ARBA00023180"/>
    </source>
</evidence>
<evidence type="ECO:0000256" key="6">
    <source>
        <dbReference type="ARBA" id="ARBA00023157"/>
    </source>
</evidence>
<name>A0AAV2PKY1_MEGNR</name>
<dbReference type="PANTHER" id="PTHR11567:SF211">
    <property type="entry name" value="PROSTATIC ACID PHOSPHATASE"/>
    <property type="match status" value="1"/>
</dbReference>
<accession>A0AAV2PKY1</accession>
<evidence type="ECO:0000256" key="9">
    <source>
        <dbReference type="SAM" id="SignalP"/>
    </source>
</evidence>
<feature type="non-terminal residue" evidence="10">
    <location>
        <position position="444"/>
    </location>
</feature>
<dbReference type="PANTHER" id="PTHR11567">
    <property type="entry name" value="ACID PHOSPHATASE-RELATED"/>
    <property type="match status" value="1"/>
</dbReference>
<evidence type="ECO:0000256" key="1">
    <source>
        <dbReference type="ARBA" id="ARBA00000032"/>
    </source>
</evidence>
<dbReference type="InterPro" id="IPR029033">
    <property type="entry name" value="His_PPase_superfam"/>
</dbReference>
<keyword evidence="6" id="KW-1015">Disulfide bond</keyword>
<sequence>MVSTLKFLWALSRVIFLDASTLHRCDAANHNSETFSLLFPHYLRSSFELILNTFFPFSVHRGHTWGDALDVAGYLILSYRELMLNKYKFNMFPNTKYSRDADFRYIDFRPEVRQVYIKFLEPDLSYIETKINHIQLDLLATEWKNLILDNIPNKERFTKATVDDRLIYNVKAAYAHYAAKIALKEANTDQTLKRKLEIEEAQDFFNYVPCLSYENIWTSISIYYIYISLFYYSLYNLTLPEWTGNGVLQRMRKLSDFSFKIVALSQELRRLKSGPIIGEIQKNMRAKEAGDIPERKIFFYSAHDTTVATLLLGLGVFNDLAPPYATTVLIELHKVEDERFVQMFLRNDTKIEATPYELILPGCDSLCNLDKWLTLTSKVVPENWAKECYRPDAMDAKMEMETLAALITCGILAVLLAAMFITLCFQRRQNNTDFHYQPLPNDIK</sequence>
<evidence type="ECO:0000256" key="2">
    <source>
        <dbReference type="ARBA" id="ARBA00005375"/>
    </source>
</evidence>
<dbReference type="EC" id="3.1.3.2" evidence="3"/>
<organism evidence="10 11">
    <name type="scientific">Meganyctiphanes norvegica</name>
    <name type="common">Northern krill</name>
    <name type="synonym">Thysanopoda norvegica</name>
    <dbReference type="NCBI Taxonomy" id="48144"/>
    <lineage>
        <taxon>Eukaryota</taxon>
        <taxon>Metazoa</taxon>
        <taxon>Ecdysozoa</taxon>
        <taxon>Arthropoda</taxon>
        <taxon>Crustacea</taxon>
        <taxon>Multicrustacea</taxon>
        <taxon>Malacostraca</taxon>
        <taxon>Eumalacostraca</taxon>
        <taxon>Eucarida</taxon>
        <taxon>Euphausiacea</taxon>
        <taxon>Euphausiidae</taxon>
        <taxon>Meganyctiphanes</taxon>
    </lineage>
</organism>
<evidence type="ECO:0000256" key="8">
    <source>
        <dbReference type="SAM" id="Phobius"/>
    </source>
</evidence>
<dbReference type="InterPro" id="IPR050645">
    <property type="entry name" value="Histidine_acid_phosphatase"/>
</dbReference>
<keyword evidence="8" id="KW-0472">Membrane</keyword>
<feature type="signal peptide" evidence="9">
    <location>
        <begin position="1"/>
        <end position="27"/>
    </location>
</feature>
<comment type="caution">
    <text evidence="10">The sequence shown here is derived from an EMBL/GenBank/DDBJ whole genome shotgun (WGS) entry which is preliminary data.</text>
</comment>